<evidence type="ECO:0000256" key="1">
    <source>
        <dbReference type="SAM" id="MobiDB-lite"/>
    </source>
</evidence>
<protein>
    <recommendedName>
        <fullName evidence="4">ATP-binding protein</fullName>
    </recommendedName>
</protein>
<gene>
    <name evidence="2" type="ORF">QBC38DRAFT_522044</name>
</gene>
<dbReference type="AlphaFoldDB" id="A0AAN6YS80"/>
<reference evidence="2" key="2">
    <citation type="submission" date="2023-05" db="EMBL/GenBank/DDBJ databases">
        <authorList>
            <consortium name="Lawrence Berkeley National Laboratory"/>
            <person name="Steindorff A."/>
            <person name="Hensen N."/>
            <person name="Bonometti L."/>
            <person name="Westerberg I."/>
            <person name="Brannstrom I.O."/>
            <person name="Guillou S."/>
            <person name="Cros-Aarteil S."/>
            <person name="Calhoun S."/>
            <person name="Haridas S."/>
            <person name="Kuo A."/>
            <person name="Mondo S."/>
            <person name="Pangilinan J."/>
            <person name="Riley R."/>
            <person name="Labutti K."/>
            <person name="Andreopoulos B."/>
            <person name="Lipzen A."/>
            <person name="Chen C."/>
            <person name="Yanf M."/>
            <person name="Daum C."/>
            <person name="Ng V."/>
            <person name="Clum A."/>
            <person name="Ohm R."/>
            <person name="Martin F."/>
            <person name="Silar P."/>
            <person name="Natvig D."/>
            <person name="Lalanne C."/>
            <person name="Gautier V."/>
            <person name="Ament-Velasquez S.L."/>
            <person name="Kruys A."/>
            <person name="Hutchinson M.I."/>
            <person name="Powell A.J."/>
            <person name="Barry K."/>
            <person name="Miller A.N."/>
            <person name="Grigoriev I.V."/>
            <person name="Debuchy R."/>
            <person name="Gladieux P."/>
            <person name="Thoren M.H."/>
            <person name="Johannesson H."/>
        </authorList>
    </citation>
    <scope>NUCLEOTIDE SEQUENCE</scope>
    <source>
        <strain evidence="2">CBS 990.96</strain>
    </source>
</reference>
<evidence type="ECO:0000313" key="3">
    <source>
        <dbReference type="Proteomes" id="UP001301958"/>
    </source>
</evidence>
<evidence type="ECO:0008006" key="4">
    <source>
        <dbReference type="Google" id="ProtNLM"/>
    </source>
</evidence>
<evidence type="ECO:0000313" key="2">
    <source>
        <dbReference type="EMBL" id="KAK4221532.1"/>
    </source>
</evidence>
<dbReference type="Proteomes" id="UP001301958">
    <property type="component" value="Unassembled WGS sequence"/>
</dbReference>
<dbReference type="InterPro" id="IPR027417">
    <property type="entry name" value="P-loop_NTPase"/>
</dbReference>
<keyword evidence="3" id="KW-1185">Reference proteome</keyword>
<accession>A0AAN6YS80</accession>
<dbReference type="EMBL" id="MU865538">
    <property type="protein sequence ID" value="KAK4221532.1"/>
    <property type="molecule type" value="Genomic_DNA"/>
</dbReference>
<dbReference type="Gene3D" id="3.40.50.300">
    <property type="entry name" value="P-loop containing nucleotide triphosphate hydrolases"/>
    <property type="match status" value="1"/>
</dbReference>
<reference evidence="2" key="1">
    <citation type="journal article" date="2023" name="Mol. Phylogenet. Evol.">
        <title>Genome-scale phylogeny and comparative genomics of the fungal order Sordariales.</title>
        <authorList>
            <person name="Hensen N."/>
            <person name="Bonometti L."/>
            <person name="Westerberg I."/>
            <person name="Brannstrom I.O."/>
            <person name="Guillou S."/>
            <person name="Cros-Aarteil S."/>
            <person name="Calhoun S."/>
            <person name="Haridas S."/>
            <person name="Kuo A."/>
            <person name="Mondo S."/>
            <person name="Pangilinan J."/>
            <person name="Riley R."/>
            <person name="LaButti K."/>
            <person name="Andreopoulos B."/>
            <person name="Lipzen A."/>
            <person name="Chen C."/>
            <person name="Yan M."/>
            <person name="Daum C."/>
            <person name="Ng V."/>
            <person name="Clum A."/>
            <person name="Steindorff A."/>
            <person name="Ohm R.A."/>
            <person name="Martin F."/>
            <person name="Silar P."/>
            <person name="Natvig D.O."/>
            <person name="Lalanne C."/>
            <person name="Gautier V."/>
            <person name="Ament-Velasquez S.L."/>
            <person name="Kruys A."/>
            <person name="Hutchinson M.I."/>
            <person name="Powell A.J."/>
            <person name="Barry K."/>
            <person name="Miller A.N."/>
            <person name="Grigoriev I.V."/>
            <person name="Debuchy R."/>
            <person name="Gladieux P."/>
            <person name="Hiltunen Thoren M."/>
            <person name="Johannesson H."/>
        </authorList>
    </citation>
    <scope>NUCLEOTIDE SEQUENCE</scope>
    <source>
        <strain evidence="2">CBS 990.96</strain>
    </source>
</reference>
<feature type="compositionally biased region" description="Polar residues" evidence="1">
    <location>
        <begin position="1"/>
        <end position="17"/>
    </location>
</feature>
<comment type="caution">
    <text evidence="2">The sequence shown here is derived from an EMBL/GenBank/DDBJ whole genome shotgun (WGS) entry which is preliminary data.</text>
</comment>
<proteinExistence type="predicted"/>
<dbReference type="SUPFAM" id="SSF52540">
    <property type="entry name" value="P-loop containing nucleoside triphosphate hydrolases"/>
    <property type="match status" value="1"/>
</dbReference>
<organism evidence="2 3">
    <name type="scientific">Podospora fimiseda</name>
    <dbReference type="NCBI Taxonomy" id="252190"/>
    <lineage>
        <taxon>Eukaryota</taxon>
        <taxon>Fungi</taxon>
        <taxon>Dikarya</taxon>
        <taxon>Ascomycota</taxon>
        <taxon>Pezizomycotina</taxon>
        <taxon>Sordariomycetes</taxon>
        <taxon>Sordariomycetidae</taxon>
        <taxon>Sordariales</taxon>
        <taxon>Podosporaceae</taxon>
        <taxon>Podospora</taxon>
    </lineage>
</organism>
<sequence>MANQSTDTPVSSRSSKNAPAVAPSQLFFSQVANCAKEKRFREIPTPSNFVAQYAREEQRSPPQPVVEDPSRHWIHVPENGRYFVGRQGILEKIKISFVQVATGQRSFALWAGKGFGKTQIARKIVSENTHHSPYILWCQAENKTRIMETFEQYAISRKLVDNRGGDSPDKNFETAARGFLDWFRTLHYWPYGRSGSVLITTHDSSFGRSNLAGDGARLNMLETPDAIKMVLFQLSPESRNTHANAANLDEEEARKLVSPLQNFPLAIHACLGAINEAEGGVTIAESFQDLCSSSGARKAILGVEKDYGK</sequence>
<name>A0AAN6YS80_9PEZI</name>
<feature type="region of interest" description="Disordered" evidence="1">
    <location>
        <begin position="1"/>
        <end position="20"/>
    </location>
</feature>